<evidence type="ECO:0000256" key="1">
    <source>
        <dbReference type="ARBA" id="ARBA00022723"/>
    </source>
</evidence>
<accession>A0A9P6ZH36</accession>
<dbReference type="AlphaFoldDB" id="A0A9P6ZH36"/>
<evidence type="ECO:0000256" key="3">
    <source>
        <dbReference type="ARBA" id="ARBA00022833"/>
    </source>
</evidence>
<dbReference type="InterPro" id="IPR017907">
    <property type="entry name" value="Znf_RING_CS"/>
</dbReference>
<gene>
    <name evidence="4" type="ORF">EV702DRAFT_1204625</name>
</gene>
<name>A0A9P6ZH36_9AGAM</name>
<dbReference type="EMBL" id="JABBWD010000109">
    <property type="protein sequence ID" value="KAG1765300.1"/>
    <property type="molecule type" value="Genomic_DNA"/>
</dbReference>
<dbReference type="OrthoDB" id="2676753at2759"/>
<proteinExistence type="predicted"/>
<protein>
    <submittedName>
        <fullName evidence="4">Uncharacterized protein</fullName>
    </submittedName>
</protein>
<dbReference type="Proteomes" id="UP000714275">
    <property type="component" value="Unassembled WGS sequence"/>
</dbReference>
<evidence type="ECO:0000313" key="4">
    <source>
        <dbReference type="EMBL" id="KAG1765300.1"/>
    </source>
</evidence>
<keyword evidence="1" id="KW-0479">Metal-binding</keyword>
<dbReference type="GO" id="GO:0008270">
    <property type="term" value="F:zinc ion binding"/>
    <property type="evidence" value="ECO:0007669"/>
    <property type="project" value="UniProtKB-KW"/>
</dbReference>
<keyword evidence="2" id="KW-0863">Zinc-finger</keyword>
<reference evidence="4" key="1">
    <citation type="journal article" date="2020" name="New Phytol.">
        <title>Comparative genomics reveals dynamic genome evolution in host specialist ectomycorrhizal fungi.</title>
        <authorList>
            <person name="Lofgren L.A."/>
            <person name="Nguyen N.H."/>
            <person name="Vilgalys R."/>
            <person name="Ruytinx J."/>
            <person name="Liao H.L."/>
            <person name="Branco S."/>
            <person name="Kuo A."/>
            <person name="LaButti K."/>
            <person name="Lipzen A."/>
            <person name="Andreopoulos W."/>
            <person name="Pangilinan J."/>
            <person name="Riley R."/>
            <person name="Hundley H."/>
            <person name="Na H."/>
            <person name="Barry K."/>
            <person name="Grigoriev I.V."/>
            <person name="Stajich J.E."/>
            <person name="Kennedy P.G."/>
        </authorList>
    </citation>
    <scope>NUCLEOTIDE SEQUENCE</scope>
    <source>
        <strain evidence="4">DOB743</strain>
    </source>
</reference>
<dbReference type="PROSITE" id="PS00518">
    <property type="entry name" value="ZF_RING_1"/>
    <property type="match status" value="1"/>
</dbReference>
<keyword evidence="3" id="KW-0862">Zinc</keyword>
<evidence type="ECO:0000256" key="2">
    <source>
        <dbReference type="ARBA" id="ARBA00022771"/>
    </source>
</evidence>
<sequence>MAPRKQTSGKTTGGAAKRSELPKFKKVIGLTKTVFPVKAKKLLLGAKLKPKPVSHNVDGGNLSDCSCCPHSVCERCIVILREFEERIKDLDVQFICPGCHEMCAKGDQGGGIKLYFGFENTNGDPALPVTATIHGCIEVTSRSQISSDPILVLHFVLETLKPFGSPVAIMHQALQLYRLQDHIEYHEIIFDIGTEEKANKHAESMAKLMDRLKHQYERVEILIYSHSDTM</sequence>
<evidence type="ECO:0000313" key="5">
    <source>
        <dbReference type="Proteomes" id="UP000714275"/>
    </source>
</evidence>
<keyword evidence="5" id="KW-1185">Reference proteome</keyword>
<organism evidence="4 5">
    <name type="scientific">Suillus placidus</name>
    <dbReference type="NCBI Taxonomy" id="48579"/>
    <lineage>
        <taxon>Eukaryota</taxon>
        <taxon>Fungi</taxon>
        <taxon>Dikarya</taxon>
        <taxon>Basidiomycota</taxon>
        <taxon>Agaricomycotina</taxon>
        <taxon>Agaricomycetes</taxon>
        <taxon>Agaricomycetidae</taxon>
        <taxon>Boletales</taxon>
        <taxon>Suillineae</taxon>
        <taxon>Suillaceae</taxon>
        <taxon>Suillus</taxon>
    </lineage>
</organism>
<comment type="caution">
    <text evidence="4">The sequence shown here is derived from an EMBL/GenBank/DDBJ whole genome shotgun (WGS) entry which is preliminary data.</text>
</comment>